<accession>A0A1F5RIC8</accession>
<evidence type="ECO:0000259" key="6">
    <source>
        <dbReference type="Pfam" id="PF02631"/>
    </source>
</evidence>
<evidence type="ECO:0000256" key="5">
    <source>
        <dbReference type="HAMAP-Rule" id="MF_01114"/>
    </source>
</evidence>
<feature type="domain" description="RecX first three-helical" evidence="8">
    <location>
        <begin position="6"/>
        <end position="45"/>
    </location>
</feature>
<comment type="subcellular location">
    <subcellularLocation>
        <location evidence="1 5">Cytoplasm</location>
    </subcellularLocation>
</comment>
<comment type="function">
    <text evidence="5">Modulates RecA activity.</text>
</comment>
<evidence type="ECO:0000256" key="2">
    <source>
        <dbReference type="ARBA" id="ARBA00009695"/>
    </source>
</evidence>
<dbReference type="HAMAP" id="MF_01114">
    <property type="entry name" value="RecX"/>
    <property type="match status" value="1"/>
</dbReference>
<dbReference type="PANTHER" id="PTHR33602">
    <property type="entry name" value="REGULATORY PROTEIN RECX FAMILY PROTEIN"/>
    <property type="match status" value="1"/>
</dbReference>
<dbReference type="Gene3D" id="1.10.10.10">
    <property type="entry name" value="Winged helix-like DNA-binding domain superfamily/Winged helix DNA-binding domain"/>
    <property type="match status" value="3"/>
</dbReference>
<dbReference type="InterPro" id="IPR003783">
    <property type="entry name" value="Regulatory_RecX"/>
</dbReference>
<dbReference type="GO" id="GO:0005737">
    <property type="term" value="C:cytoplasm"/>
    <property type="evidence" value="ECO:0007669"/>
    <property type="project" value="UniProtKB-SubCell"/>
</dbReference>
<dbReference type="Proteomes" id="UP000177230">
    <property type="component" value="Unassembled WGS sequence"/>
</dbReference>
<gene>
    <name evidence="5" type="primary">recX</name>
    <name evidence="9" type="ORF">A2024_07500</name>
</gene>
<dbReference type="Pfam" id="PF21982">
    <property type="entry name" value="RecX_HTH1"/>
    <property type="match status" value="1"/>
</dbReference>
<sequence>MDINKARNYALRLLEMRGRSVKDVRDKLKVKGVSPGDIDLVIDDLLSLGLLDDEKFARDWIENRQHFRPTGVVRLRQELFAKGIDREIVDQAIREYKSNSDEFPAALDLARRKLKLYRKLDVAAAKRRLVGFLARRGYETSIVSKVLKELLKENISE</sequence>
<dbReference type="InterPro" id="IPR053926">
    <property type="entry name" value="RecX_HTH_1st"/>
</dbReference>
<dbReference type="AlphaFoldDB" id="A0A1F5RIC8"/>
<evidence type="ECO:0000259" key="8">
    <source>
        <dbReference type="Pfam" id="PF21982"/>
    </source>
</evidence>
<comment type="caution">
    <text evidence="9">The sequence shown here is derived from an EMBL/GenBank/DDBJ whole genome shotgun (WGS) entry which is preliminary data.</text>
</comment>
<evidence type="ECO:0000256" key="4">
    <source>
        <dbReference type="ARBA" id="ARBA00022490"/>
    </source>
</evidence>
<organism evidence="9 10">
    <name type="scientific">Candidatus Edwardsbacteria bacterium GWF2_54_11</name>
    <dbReference type="NCBI Taxonomy" id="1817851"/>
    <lineage>
        <taxon>Bacteria</taxon>
        <taxon>Candidatus Edwardsiibacteriota</taxon>
    </lineage>
</organism>
<feature type="domain" description="RecX second three-helical" evidence="6">
    <location>
        <begin position="52"/>
        <end position="93"/>
    </location>
</feature>
<protein>
    <recommendedName>
        <fullName evidence="3 5">Regulatory protein RecX</fullName>
    </recommendedName>
</protein>
<proteinExistence type="inferred from homology"/>
<dbReference type="EMBL" id="MFFM01000007">
    <property type="protein sequence ID" value="OGF14179.1"/>
    <property type="molecule type" value="Genomic_DNA"/>
</dbReference>
<dbReference type="InterPro" id="IPR036388">
    <property type="entry name" value="WH-like_DNA-bd_sf"/>
</dbReference>
<evidence type="ECO:0000256" key="1">
    <source>
        <dbReference type="ARBA" id="ARBA00004496"/>
    </source>
</evidence>
<evidence type="ECO:0000313" key="9">
    <source>
        <dbReference type="EMBL" id="OGF14179.1"/>
    </source>
</evidence>
<evidence type="ECO:0000256" key="3">
    <source>
        <dbReference type="ARBA" id="ARBA00018111"/>
    </source>
</evidence>
<dbReference type="InterPro" id="IPR053924">
    <property type="entry name" value="RecX_HTH_2nd"/>
</dbReference>
<comment type="similarity">
    <text evidence="2 5">Belongs to the RecX family.</text>
</comment>
<name>A0A1F5RIC8_9BACT</name>
<dbReference type="Pfam" id="PF02631">
    <property type="entry name" value="RecX_HTH2"/>
    <property type="match status" value="1"/>
</dbReference>
<dbReference type="InterPro" id="IPR053925">
    <property type="entry name" value="RecX_HTH_3rd"/>
</dbReference>
<evidence type="ECO:0000259" key="7">
    <source>
        <dbReference type="Pfam" id="PF21981"/>
    </source>
</evidence>
<dbReference type="PANTHER" id="PTHR33602:SF1">
    <property type="entry name" value="REGULATORY PROTEIN RECX FAMILY PROTEIN"/>
    <property type="match status" value="1"/>
</dbReference>
<feature type="domain" description="RecX third three-helical" evidence="7">
    <location>
        <begin position="101"/>
        <end position="147"/>
    </location>
</feature>
<reference evidence="9 10" key="1">
    <citation type="journal article" date="2016" name="Nat. Commun.">
        <title>Thousands of microbial genomes shed light on interconnected biogeochemical processes in an aquifer system.</title>
        <authorList>
            <person name="Anantharaman K."/>
            <person name="Brown C.T."/>
            <person name="Hug L.A."/>
            <person name="Sharon I."/>
            <person name="Castelle C.J."/>
            <person name="Probst A.J."/>
            <person name="Thomas B.C."/>
            <person name="Singh A."/>
            <person name="Wilkins M.J."/>
            <person name="Karaoz U."/>
            <person name="Brodie E.L."/>
            <person name="Williams K.H."/>
            <person name="Hubbard S.S."/>
            <person name="Banfield J.F."/>
        </authorList>
    </citation>
    <scope>NUCLEOTIDE SEQUENCE [LARGE SCALE GENOMIC DNA]</scope>
</reference>
<dbReference type="Pfam" id="PF21981">
    <property type="entry name" value="RecX_HTH3"/>
    <property type="match status" value="1"/>
</dbReference>
<dbReference type="GO" id="GO:0006282">
    <property type="term" value="P:regulation of DNA repair"/>
    <property type="evidence" value="ECO:0007669"/>
    <property type="project" value="UniProtKB-UniRule"/>
</dbReference>
<evidence type="ECO:0000313" key="10">
    <source>
        <dbReference type="Proteomes" id="UP000177230"/>
    </source>
</evidence>
<keyword evidence="4 5" id="KW-0963">Cytoplasm</keyword>